<feature type="transmembrane region" description="Helical" evidence="1">
    <location>
        <begin position="79"/>
        <end position="97"/>
    </location>
</feature>
<feature type="transmembrane region" description="Helical" evidence="1">
    <location>
        <begin position="219"/>
        <end position="242"/>
    </location>
</feature>
<feature type="transmembrane region" description="Helical" evidence="1">
    <location>
        <begin position="154"/>
        <end position="173"/>
    </location>
</feature>
<reference key="1">
    <citation type="submission" date="2010-11" db="EMBL/GenBank/DDBJ databases">
        <title>The complete genome of Paludibacter propionicigenes DSM 17365.</title>
        <authorList>
            <consortium name="US DOE Joint Genome Institute (JGI-PGF)"/>
            <person name="Lucas S."/>
            <person name="Copeland A."/>
            <person name="Lapidus A."/>
            <person name="Bruce D."/>
            <person name="Goodwin L."/>
            <person name="Pitluck S."/>
            <person name="Kyrpides N."/>
            <person name="Mavromatis K."/>
            <person name="Ivanova N."/>
            <person name="Munk A.C."/>
            <person name="Brettin T."/>
            <person name="Detter J.C."/>
            <person name="Han C."/>
            <person name="Tapia R."/>
            <person name="Land M."/>
            <person name="Hauser L."/>
            <person name="Markowitz V."/>
            <person name="Cheng J.-F."/>
            <person name="Hugenholtz P."/>
            <person name="Woyke T."/>
            <person name="Wu D."/>
            <person name="Gronow S."/>
            <person name="Wellnitz S."/>
            <person name="Brambilla E."/>
            <person name="Klenk H.-P."/>
            <person name="Eisen J.A."/>
        </authorList>
    </citation>
    <scope>NUCLEOTIDE SEQUENCE</scope>
    <source>
        <strain>WB4</strain>
    </source>
</reference>
<dbReference type="STRING" id="694427.Palpr_1010"/>
<evidence type="ECO:0000313" key="2">
    <source>
        <dbReference type="EMBL" id="ADQ79159.1"/>
    </source>
</evidence>
<accession>E4T365</accession>
<sequence length="267" mass="30743">MKKVVSTIFIVLGLYLVMYSGRTLWKVWLDEQDIAAEKVSMADFLKIKHEKEKPNTAFDMKYDLKKYVTTCQTAKARHSIFLTIGLALLVAGLTILVHSNRTQLTMWLTKKEYLQYGFAAIVLHSLYWFMIGLLYFSLQMLVKKEVSGCVVDSMFLFYVSGLSGFYIAYFYLTDKFLKPGKLFKWFIGCLLSIFIGFFLAYMLPYLSWLIRTPHSLSNISFYIGFLYMAFFVVANVVIGTIFKGFFNWIKIAFGLHNVTNAEAPSVA</sequence>
<organism evidence="2 3">
    <name type="scientific">Paludibacter propionicigenes (strain DSM 17365 / JCM 13257 / WB4)</name>
    <dbReference type="NCBI Taxonomy" id="694427"/>
    <lineage>
        <taxon>Bacteria</taxon>
        <taxon>Pseudomonadati</taxon>
        <taxon>Bacteroidota</taxon>
        <taxon>Bacteroidia</taxon>
        <taxon>Bacteroidales</taxon>
        <taxon>Paludibacteraceae</taxon>
        <taxon>Paludibacter</taxon>
    </lineage>
</organism>
<name>E4T365_PALPW</name>
<feature type="transmembrane region" description="Helical" evidence="1">
    <location>
        <begin position="185"/>
        <end position="207"/>
    </location>
</feature>
<dbReference type="KEGG" id="ppn:Palpr_1010"/>
<dbReference type="HOGENOM" id="CLU_1041500_0_0_10"/>
<dbReference type="Proteomes" id="UP000008718">
    <property type="component" value="Chromosome"/>
</dbReference>
<keyword evidence="1" id="KW-1133">Transmembrane helix</keyword>
<keyword evidence="1" id="KW-0472">Membrane</keyword>
<gene>
    <name evidence="2" type="ordered locus">Palpr_1010</name>
</gene>
<feature type="transmembrane region" description="Helical" evidence="1">
    <location>
        <begin position="118"/>
        <end position="142"/>
    </location>
</feature>
<reference evidence="2 3" key="2">
    <citation type="journal article" date="2011" name="Stand. Genomic Sci.">
        <title>Complete genome sequence of Paludibacter propionicigenes type strain (WB4).</title>
        <authorList>
            <person name="Gronow S."/>
            <person name="Munk C."/>
            <person name="Lapidus A."/>
            <person name="Nolan M."/>
            <person name="Lucas S."/>
            <person name="Hammon N."/>
            <person name="Deshpande S."/>
            <person name="Cheng J.F."/>
            <person name="Tapia R."/>
            <person name="Han C."/>
            <person name="Goodwin L."/>
            <person name="Pitluck S."/>
            <person name="Liolios K."/>
            <person name="Ivanova N."/>
            <person name="Mavromatis K."/>
            <person name="Mikhailova N."/>
            <person name="Pati A."/>
            <person name="Chen A."/>
            <person name="Palaniappan K."/>
            <person name="Land M."/>
            <person name="Hauser L."/>
            <person name="Chang Y.J."/>
            <person name="Jeffries C.D."/>
            <person name="Brambilla E."/>
            <person name="Rohde M."/>
            <person name="Goker M."/>
            <person name="Detter J.C."/>
            <person name="Woyke T."/>
            <person name="Bristow J."/>
            <person name="Eisen J.A."/>
            <person name="Markowitz V."/>
            <person name="Hugenholtz P."/>
            <person name="Kyrpides N.C."/>
            <person name="Klenk H.P."/>
        </authorList>
    </citation>
    <scope>NUCLEOTIDE SEQUENCE [LARGE SCALE GENOMIC DNA]</scope>
    <source>
        <strain evidence="3">DSM 17365 / JCM 13257 / WB4</strain>
    </source>
</reference>
<dbReference type="AlphaFoldDB" id="E4T365"/>
<evidence type="ECO:0000256" key="1">
    <source>
        <dbReference type="SAM" id="Phobius"/>
    </source>
</evidence>
<dbReference type="EMBL" id="CP002345">
    <property type="protein sequence ID" value="ADQ79159.1"/>
    <property type="molecule type" value="Genomic_DNA"/>
</dbReference>
<proteinExistence type="predicted"/>
<feature type="transmembrane region" description="Helical" evidence="1">
    <location>
        <begin position="7"/>
        <end position="25"/>
    </location>
</feature>
<keyword evidence="1" id="KW-0812">Transmembrane</keyword>
<evidence type="ECO:0000313" key="3">
    <source>
        <dbReference type="Proteomes" id="UP000008718"/>
    </source>
</evidence>
<keyword evidence="3" id="KW-1185">Reference proteome</keyword>
<protein>
    <submittedName>
        <fullName evidence="2">Uncharacterized protein</fullName>
    </submittedName>
</protein>
<dbReference type="RefSeq" id="WP_013444528.1">
    <property type="nucleotide sequence ID" value="NC_014734.1"/>
</dbReference>